<comment type="caution">
    <text evidence="1">The sequence shown here is derived from an EMBL/GenBank/DDBJ whole genome shotgun (WGS) entry which is preliminary data.</text>
</comment>
<evidence type="ECO:0000313" key="1">
    <source>
        <dbReference type="EMBL" id="MBK1697443.1"/>
    </source>
</evidence>
<name>A0A934QIK2_9PROT</name>
<reference evidence="1" key="1">
    <citation type="submission" date="2017-08" db="EMBL/GenBank/DDBJ databases">
        <authorList>
            <person name="Imhoff J.F."/>
            <person name="Rahn T."/>
            <person name="Kuenzel S."/>
            <person name="Neulinger S.C."/>
        </authorList>
    </citation>
    <scope>NUCLEOTIDE SEQUENCE</scope>
    <source>
        <strain evidence="1">DSM 9154</strain>
    </source>
</reference>
<keyword evidence="2" id="KW-1185">Reference proteome</keyword>
<protein>
    <submittedName>
        <fullName evidence="1">Uncharacterized protein</fullName>
    </submittedName>
</protein>
<dbReference type="InterPro" id="IPR026487">
    <property type="entry name" value="CHP04141"/>
</dbReference>
<organism evidence="1 2">
    <name type="scientific">Rhodovibrio salinarum</name>
    <dbReference type="NCBI Taxonomy" id="1087"/>
    <lineage>
        <taxon>Bacteria</taxon>
        <taxon>Pseudomonadati</taxon>
        <taxon>Pseudomonadota</taxon>
        <taxon>Alphaproteobacteria</taxon>
        <taxon>Rhodospirillales</taxon>
        <taxon>Rhodovibrionaceae</taxon>
        <taxon>Rhodovibrio</taxon>
    </lineage>
</organism>
<dbReference type="AlphaFoldDB" id="A0A934QIK2"/>
<reference evidence="1" key="2">
    <citation type="journal article" date="2020" name="Microorganisms">
        <title>Osmotic Adaptation and Compatible Solute Biosynthesis of Phototrophic Bacteria as Revealed from Genome Analyses.</title>
        <authorList>
            <person name="Imhoff J.F."/>
            <person name="Rahn T."/>
            <person name="Kunzel S."/>
            <person name="Keller A."/>
            <person name="Neulinger S.C."/>
        </authorList>
    </citation>
    <scope>NUCLEOTIDE SEQUENCE</scope>
    <source>
        <strain evidence="1">DSM 9154</strain>
    </source>
</reference>
<dbReference type="EMBL" id="NRRE01000025">
    <property type="protein sequence ID" value="MBK1697443.1"/>
    <property type="molecule type" value="Genomic_DNA"/>
</dbReference>
<sequence>MRHFVAEYGILTGIAALEGRKKGDRVRKKTFTLYLAKEDTGDFNALLSEGALERLNEPSTRVVEVDEFGDGAKVFVFTGSEHEPRWLTELRNEFGIAQPIQTKSTCALVIFRTAERTFAATFGHGWMYLKEENLEGDFGLRVALNALDESKLKRLERANLGDALRGVALSPFQRNFSSFGLDDALDLVRKVSGNTRDEASAEAVTGSRSLKVSGEFEISNLPELARISHEGRCIGV</sequence>
<dbReference type="NCBIfam" id="TIGR04141">
    <property type="entry name" value="TIGR04141 family sporadically distributed protein"/>
    <property type="match status" value="1"/>
</dbReference>
<dbReference type="Pfam" id="PF19614">
    <property type="entry name" value="DUF6119"/>
    <property type="match status" value="1"/>
</dbReference>
<evidence type="ECO:0000313" key="2">
    <source>
        <dbReference type="Proteomes" id="UP000778970"/>
    </source>
</evidence>
<accession>A0A934QIK2</accession>
<dbReference type="Proteomes" id="UP000778970">
    <property type="component" value="Unassembled WGS sequence"/>
</dbReference>
<proteinExistence type="predicted"/>
<gene>
    <name evidence="1" type="ORF">CKO21_09305</name>
</gene>